<keyword evidence="2" id="KW-0472">Membrane</keyword>
<dbReference type="SMART" id="SM00516">
    <property type="entry name" value="SEC14"/>
    <property type="match status" value="1"/>
</dbReference>
<evidence type="ECO:0000256" key="1">
    <source>
        <dbReference type="SAM" id="MobiDB-lite"/>
    </source>
</evidence>
<reference evidence="4 5" key="1">
    <citation type="submission" date="2024-05" db="EMBL/GenBank/DDBJ databases">
        <title>Haplotype-resolved chromosome-level genome assembly of Huyou (Citrus changshanensis).</title>
        <authorList>
            <person name="Miao C."/>
            <person name="Chen W."/>
            <person name="Wu Y."/>
            <person name="Wang L."/>
            <person name="Zhao S."/>
            <person name="Grierson D."/>
            <person name="Xu C."/>
            <person name="Chen K."/>
        </authorList>
    </citation>
    <scope>NUCLEOTIDE SEQUENCE [LARGE SCALE GENOMIC DNA]</scope>
    <source>
        <strain evidence="4">01-14</strain>
        <tissue evidence="4">Leaf</tissue>
    </source>
</reference>
<dbReference type="AlphaFoldDB" id="A0AAP0LMZ9"/>
<dbReference type="Proteomes" id="UP001428341">
    <property type="component" value="Unassembled WGS sequence"/>
</dbReference>
<dbReference type="PANTHER" id="PTHR47041">
    <property type="entry name" value="SEC14 CYTOSOLIC FACTOR FAMILY PROTEIN / PHOSPHOGLYCERIDE TRANSFER FAMILY PROTEIN"/>
    <property type="match status" value="1"/>
</dbReference>
<evidence type="ECO:0000259" key="3">
    <source>
        <dbReference type="PROSITE" id="PS50191"/>
    </source>
</evidence>
<dbReference type="EMBL" id="JBCGBO010000025">
    <property type="protein sequence ID" value="KAK9176019.1"/>
    <property type="molecule type" value="Genomic_DNA"/>
</dbReference>
<dbReference type="InterPro" id="IPR036865">
    <property type="entry name" value="CRAL-TRIO_dom_sf"/>
</dbReference>
<keyword evidence="2" id="KW-1133">Transmembrane helix</keyword>
<evidence type="ECO:0000313" key="5">
    <source>
        <dbReference type="Proteomes" id="UP001428341"/>
    </source>
</evidence>
<feature type="region of interest" description="Disordered" evidence="1">
    <location>
        <begin position="131"/>
        <end position="154"/>
    </location>
</feature>
<dbReference type="CDD" id="cd00170">
    <property type="entry name" value="SEC14"/>
    <property type="match status" value="1"/>
</dbReference>
<protein>
    <recommendedName>
        <fullName evidence="3">CRAL-TRIO domain-containing protein</fullName>
    </recommendedName>
</protein>
<accession>A0AAP0LMZ9</accession>
<sequence>MGDPFLVPGSSRNAESAIVVAGKKGSKKAFPQGNHRQAALLSRGKIVGGGAAGDVALFLLKVAALETVRRLSKAKCPRIWRGIQALQVVCYPPFKFINRWAPFKGLIRGMQMLSRPLLLLSVAEAFSEQSVCSDDSDGNSDSHEHSEINSEPSLVNSQLDARVSDEVSPSLTSENWLIQLRNELESQGISLTERINEDMLRRFYSASNGDISSLVASIKKTIRWRETYRILSEEELEEWSDVVFWHGVDMQHRPCLIVRLGLGCCVLPSRDRPRFAQAIISQVEHGVLHLFDAANTRITVLVDCEGLTPFRIPMQVLRSCSSILQDHFPNHLGCLLVIRLPPVLRVITQTFIQILKPTTRKKVKIEGEMFRKVLSEYLQTLPSYLGGNCTCMRCLEISNHDARPPLAKETNVMQPYSDVSDDEDLPSPHLSHQTDINMNGNCDQVLRAAVIGILMLWVFIALIAGLSDPDSRPF</sequence>
<dbReference type="Pfam" id="PF00650">
    <property type="entry name" value="CRAL_TRIO"/>
    <property type="match status" value="1"/>
</dbReference>
<dbReference type="InterPro" id="IPR001251">
    <property type="entry name" value="CRAL-TRIO_dom"/>
</dbReference>
<comment type="caution">
    <text evidence="4">The sequence shown here is derived from an EMBL/GenBank/DDBJ whole genome shotgun (WGS) entry which is preliminary data.</text>
</comment>
<name>A0AAP0LMZ9_9ROSI</name>
<feature type="domain" description="CRAL-TRIO" evidence="3">
    <location>
        <begin position="233"/>
        <end position="393"/>
    </location>
</feature>
<dbReference type="Gene3D" id="3.40.525.10">
    <property type="entry name" value="CRAL-TRIO lipid binding domain"/>
    <property type="match status" value="1"/>
</dbReference>
<dbReference type="PROSITE" id="PS50191">
    <property type="entry name" value="CRAL_TRIO"/>
    <property type="match status" value="1"/>
</dbReference>
<evidence type="ECO:0000256" key="2">
    <source>
        <dbReference type="SAM" id="Phobius"/>
    </source>
</evidence>
<evidence type="ECO:0000313" key="4">
    <source>
        <dbReference type="EMBL" id="KAK9176019.1"/>
    </source>
</evidence>
<gene>
    <name evidence="4" type="ORF">WN944_028032</name>
</gene>
<feature type="transmembrane region" description="Helical" evidence="2">
    <location>
        <begin position="445"/>
        <end position="466"/>
    </location>
</feature>
<dbReference type="PANTHER" id="PTHR47041:SF2">
    <property type="entry name" value="SEC14 CYTOSOLIC FACTOR FAMILY PROTEIN _ PHOSPHOGLYCERIDE TRANSFER FAMILY PROTEIN"/>
    <property type="match status" value="1"/>
</dbReference>
<keyword evidence="5" id="KW-1185">Reference proteome</keyword>
<organism evidence="4 5">
    <name type="scientific">Citrus x changshan-huyou</name>
    <dbReference type="NCBI Taxonomy" id="2935761"/>
    <lineage>
        <taxon>Eukaryota</taxon>
        <taxon>Viridiplantae</taxon>
        <taxon>Streptophyta</taxon>
        <taxon>Embryophyta</taxon>
        <taxon>Tracheophyta</taxon>
        <taxon>Spermatophyta</taxon>
        <taxon>Magnoliopsida</taxon>
        <taxon>eudicotyledons</taxon>
        <taxon>Gunneridae</taxon>
        <taxon>Pentapetalae</taxon>
        <taxon>rosids</taxon>
        <taxon>malvids</taxon>
        <taxon>Sapindales</taxon>
        <taxon>Rutaceae</taxon>
        <taxon>Aurantioideae</taxon>
        <taxon>Citrus</taxon>
    </lineage>
</organism>
<proteinExistence type="predicted"/>
<dbReference type="SUPFAM" id="SSF52087">
    <property type="entry name" value="CRAL/TRIO domain"/>
    <property type="match status" value="1"/>
</dbReference>
<keyword evidence="2" id="KW-0812">Transmembrane</keyword>